<dbReference type="RefSeq" id="WP_214158667.1">
    <property type="nucleotide sequence ID" value="NZ_JAHBAY010000011.1"/>
</dbReference>
<evidence type="ECO:0008006" key="5">
    <source>
        <dbReference type="Google" id="ProtNLM"/>
    </source>
</evidence>
<dbReference type="PROSITE" id="PS51257">
    <property type="entry name" value="PROKAR_LIPOPROTEIN"/>
    <property type="match status" value="1"/>
</dbReference>
<name>A0ABS5TMD3_9ACTN</name>
<feature type="compositionally biased region" description="Low complexity" evidence="1">
    <location>
        <begin position="50"/>
        <end position="60"/>
    </location>
</feature>
<sequence>MRRRAGVIFAVVTAVAVSGAALVGCGSDNPYELPEYRAGQDPGSSGGGSVDAASESSGDATSTPAPSGSGPIPTVSREASPPSTDVTYTPADAQGQGAWVERGKIRARNQKAKAAVDAVVGYVAQRVRLSNTWTVDEDALAAVAQGQALTSARERAETQEAAGRRSVGRFVVNVSSVKVNGDVATVTGCHFDSTSEVDQNGYVLVPPPGGVLITMEVKLSQGVWRVTSWPAEDVPTCSAAKK</sequence>
<proteinExistence type="predicted"/>
<dbReference type="EMBL" id="JAHBAY010000011">
    <property type="protein sequence ID" value="MBT0772260.1"/>
    <property type="molecule type" value="Genomic_DNA"/>
</dbReference>
<evidence type="ECO:0000256" key="2">
    <source>
        <dbReference type="SAM" id="SignalP"/>
    </source>
</evidence>
<feature type="chain" id="PRO_5047408846" description="Lipoprotein" evidence="2">
    <location>
        <begin position="21"/>
        <end position="242"/>
    </location>
</feature>
<feature type="signal peptide" evidence="2">
    <location>
        <begin position="1"/>
        <end position="20"/>
    </location>
</feature>
<accession>A0ABS5TMD3</accession>
<evidence type="ECO:0000313" key="3">
    <source>
        <dbReference type="EMBL" id="MBT0772260.1"/>
    </source>
</evidence>
<keyword evidence="2" id="KW-0732">Signal</keyword>
<evidence type="ECO:0000256" key="1">
    <source>
        <dbReference type="SAM" id="MobiDB-lite"/>
    </source>
</evidence>
<dbReference type="Proteomes" id="UP001197247">
    <property type="component" value="Unassembled WGS sequence"/>
</dbReference>
<protein>
    <recommendedName>
        <fullName evidence="5">Lipoprotein</fullName>
    </recommendedName>
</protein>
<gene>
    <name evidence="3" type="ORF">KIH74_25165</name>
</gene>
<feature type="region of interest" description="Disordered" evidence="1">
    <location>
        <begin position="33"/>
        <end position="95"/>
    </location>
</feature>
<keyword evidence="4" id="KW-1185">Reference proteome</keyword>
<organism evidence="3 4">
    <name type="scientific">Kineosporia corallincola</name>
    <dbReference type="NCBI Taxonomy" id="2835133"/>
    <lineage>
        <taxon>Bacteria</taxon>
        <taxon>Bacillati</taxon>
        <taxon>Actinomycetota</taxon>
        <taxon>Actinomycetes</taxon>
        <taxon>Kineosporiales</taxon>
        <taxon>Kineosporiaceae</taxon>
        <taxon>Kineosporia</taxon>
    </lineage>
</organism>
<evidence type="ECO:0000313" key="4">
    <source>
        <dbReference type="Proteomes" id="UP001197247"/>
    </source>
</evidence>
<comment type="caution">
    <text evidence="3">The sequence shown here is derived from an EMBL/GenBank/DDBJ whole genome shotgun (WGS) entry which is preliminary data.</text>
</comment>
<reference evidence="3 4" key="1">
    <citation type="submission" date="2021-05" db="EMBL/GenBank/DDBJ databases">
        <title>Kineosporia and Streptomyces sp. nov. two new marine actinobacteria isolated from Coral.</title>
        <authorList>
            <person name="Buangrab K."/>
            <person name="Sutthacheep M."/>
            <person name="Yeemin T."/>
            <person name="Harunari E."/>
            <person name="Igarashi Y."/>
            <person name="Kanchanasin P."/>
            <person name="Tanasupawat S."/>
            <person name="Phongsopitanun W."/>
        </authorList>
    </citation>
    <scope>NUCLEOTIDE SEQUENCE [LARGE SCALE GENOMIC DNA]</scope>
    <source>
        <strain evidence="3 4">J2-2</strain>
    </source>
</reference>